<comment type="caution">
    <text evidence="1">The sequence shown here is derived from an EMBL/GenBank/DDBJ whole genome shotgun (WGS) entry which is preliminary data.</text>
</comment>
<organism evidence="1 2">
    <name type="scientific">Thermithiobacillus plumbiphilus</name>
    <dbReference type="NCBI Taxonomy" id="1729899"/>
    <lineage>
        <taxon>Bacteria</taxon>
        <taxon>Pseudomonadati</taxon>
        <taxon>Pseudomonadota</taxon>
        <taxon>Acidithiobacillia</taxon>
        <taxon>Acidithiobacillales</taxon>
        <taxon>Thermithiobacillaceae</taxon>
        <taxon>Thermithiobacillus</taxon>
    </lineage>
</organism>
<name>A0ABU9D6W7_9PROT</name>
<evidence type="ECO:0000313" key="2">
    <source>
        <dbReference type="Proteomes" id="UP001446205"/>
    </source>
</evidence>
<proteinExistence type="predicted"/>
<accession>A0ABU9D6W7</accession>
<sequence>MPLTLSVQLLGVSSFPRRFIHHAPHEAWFRHLALDRSLSASTCRIHLAVRSLYVQVLKWPLFDVLFVVPKRAQRIPEFADAQRGAAHLGVFEPQAPDAAPELLRLRPAVARWLRVRDIDG</sequence>
<gene>
    <name evidence="1" type="ORF">WOB96_02300</name>
</gene>
<dbReference type="RefSeq" id="WP_341369653.1">
    <property type="nucleotide sequence ID" value="NZ_JBBPCO010000002.1"/>
</dbReference>
<reference evidence="1 2" key="1">
    <citation type="submission" date="2024-04" db="EMBL/GenBank/DDBJ databases">
        <authorList>
            <person name="Abashina T."/>
            <person name="Shaikin A."/>
        </authorList>
    </citation>
    <scope>NUCLEOTIDE SEQUENCE [LARGE SCALE GENOMIC DNA]</scope>
    <source>
        <strain evidence="1 2">AAFK</strain>
    </source>
</reference>
<dbReference type="EMBL" id="JBBPCO010000002">
    <property type="protein sequence ID" value="MEK8088587.1"/>
    <property type="molecule type" value="Genomic_DNA"/>
</dbReference>
<evidence type="ECO:0000313" key="1">
    <source>
        <dbReference type="EMBL" id="MEK8088587.1"/>
    </source>
</evidence>
<protein>
    <submittedName>
        <fullName evidence="1">Uncharacterized protein</fullName>
    </submittedName>
</protein>
<keyword evidence="2" id="KW-1185">Reference proteome</keyword>
<dbReference type="Proteomes" id="UP001446205">
    <property type="component" value="Unassembled WGS sequence"/>
</dbReference>